<dbReference type="PANTHER" id="PTHR44051">
    <property type="entry name" value="GLUTATHIONE S-TRANSFERASE-RELATED"/>
    <property type="match status" value="1"/>
</dbReference>
<proteinExistence type="predicted"/>
<dbReference type="CDD" id="cd03046">
    <property type="entry name" value="GST_N_GTT1_like"/>
    <property type="match status" value="1"/>
</dbReference>
<sequence length="217" mass="24671">MKISALKLFHFPGSRSARVRWALHETYGEDYELVTMKLLQGEQYASAFLAVNPNHAVPVLEITWEDGSVQNMLESTAMVEWLADAFPDKGLAPEPALSPRRADYLQMLQFAGSWMDAMLWQLRMHRDLLPESESDKRSVDRALDKFASEVEPQLLSRLTATDYICGESFCAADIVVGHNVSWARMYGLCQDPVYKDYLGRLSARPAFQRAFDDMGRK</sequence>
<evidence type="ECO:0000313" key="2">
    <source>
        <dbReference type="EMBL" id="WOJ92851.1"/>
    </source>
</evidence>
<keyword evidence="3" id="KW-1185">Reference proteome</keyword>
<dbReference type="Proteomes" id="UP001626537">
    <property type="component" value="Chromosome"/>
</dbReference>
<feature type="domain" description="GST N-terminal" evidence="1">
    <location>
        <begin position="4"/>
        <end position="90"/>
    </location>
</feature>
<dbReference type="SUPFAM" id="SSF52833">
    <property type="entry name" value="Thioredoxin-like"/>
    <property type="match status" value="1"/>
</dbReference>
<organism evidence="2 3">
    <name type="scientific">Congregibacter variabilis</name>
    <dbReference type="NCBI Taxonomy" id="3081200"/>
    <lineage>
        <taxon>Bacteria</taxon>
        <taxon>Pseudomonadati</taxon>
        <taxon>Pseudomonadota</taxon>
        <taxon>Gammaproteobacteria</taxon>
        <taxon>Cellvibrionales</taxon>
        <taxon>Halieaceae</taxon>
        <taxon>Congregibacter</taxon>
    </lineage>
</organism>
<dbReference type="Gene3D" id="1.20.1050.10">
    <property type="match status" value="1"/>
</dbReference>
<dbReference type="PROSITE" id="PS50404">
    <property type="entry name" value="GST_NTER"/>
    <property type="match status" value="1"/>
</dbReference>
<dbReference type="EMBL" id="CP136864">
    <property type="protein sequence ID" value="WOJ92851.1"/>
    <property type="molecule type" value="Genomic_DNA"/>
</dbReference>
<gene>
    <name evidence="2" type="ORF">R0135_13800</name>
</gene>
<name>A0ABZ0I417_9GAMM</name>
<dbReference type="InterPro" id="IPR036249">
    <property type="entry name" value="Thioredoxin-like_sf"/>
</dbReference>
<accession>A0ABZ0I417</accession>
<dbReference type="Gene3D" id="3.40.30.10">
    <property type="entry name" value="Glutaredoxin"/>
    <property type="match status" value="1"/>
</dbReference>
<dbReference type="InterPro" id="IPR004045">
    <property type="entry name" value="Glutathione_S-Trfase_N"/>
</dbReference>
<dbReference type="InterPro" id="IPR040079">
    <property type="entry name" value="Glutathione_S-Trfase"/>
</dbReference>
<evidence type="ECO:0000313" key="3">
    <source>
        <dbReference type="Proteomes" id="UP001626537"/>
    </source>
</evidence>
<dbReference type="Pfam" id="PF13417">
    <property type="entry name" value="GST_N_3"/>
    <property type="match status" value="1"/>
</dbReference>
<dbReference type="SUPFAM" id="SSF47616">
    <property type="entry name" value="GST C-terminal domain-like"/>
    <property type="match status" value="1"/>
</dbReference>
<dbReference type="InterPro" id="IPR036282">
    <property type="entry name" value="Glutathione-S-Trfase_C_sf"/>
</dbReference>
<dbReference type="SFLD" id="SFLDS00019">
    <property type="entry name" value="Glutathione_Transferase_(cytos"/>
    <property type="match status" value="1"/>
</dbReference>
<dbReference type="RefSeq" id="WP_407347509.1">
    <property type="nucleotide sequence ID" value="NZ_CP136864.1"/>
</dbReference>
<evidence type="ECO:0000259" key="1">
    <source>
        <dbReference type="PROSITE" id="PS50404"/>
    </source>
</evidence>
<dbReference type="PANTHER" id="PTHR44051:SF8">
    <property type="entry name" value="GLUTATHIONE S-TRANSFERASE GSTA"/>
    <property type="match status" value="1"/>
</dbReference>
<reference evidence="2 3" key="1">
    <citation type="submission" date="2023-10" db="EMBL/GenBank/DDBJ databases">
        <title>Two novel species belonging to the OM43/NOR5 clade.</title>
        <authorList>
            <person name="Park M."/>
        </authorList>
    </citation>
    <scope>NUCLEOTIDE SEQUENCE [LARGE SCALE GENOMIC DNA]</scope>
    <source>
        <strain evidence="2 3">IMCC43200</strain>
    </source>
</reference>
<protein>
    <submittedName>
        <fullName evidence="2">Glutathione S-transferase family protein</fullName>
    </submittedName>
</protein>
<dbReference type="SFLD" id="SFLDG00358">
    <property type="entry name" value="Main_(cytGST)"/>
    <property type="match status" value="1"/>
</dbReference>